<keyword evidence="2" id="KW-1185">Reference proteome</keyword>
<evidence type="ECO:0000313" key="1">
    <source>
        <dbReference type="EMBL" id="PRR86876.1"/>
    </source>
</evidence>
<comment type="caution">
    <text evidence="1">The sequence shown here is derived from an EMBL/GenBank/DDBJ whole genome shotgun (WGS) entry which is preliminary data.</text>
</comment>
<proteinExistence type="predicted"/>
<sequence>MQTSTIASLKLPSRIQISESRNEKLSGLLKTIKKDIRDFSLNVFFYLTLIIEKIHKNKNLTFTNYFNKNFDKNIT</sequence>
<organism evidence="1 2">
    <name type="scientific">Clostridium luticellarii</name>
    <dbReference type="NCBI Taxonomy" id="1691940"/>
    <lineage>
        <taxon>Bacteria</taxon>
        <taxon>Bacillati</taxon>
        <taxon>Bacillota</taxon>
        <taxon>Clostridia</taxon>
        <taxon>Eubacteriales</taxon>
        <taxon>Clostridiaceae</taxon>
        <taxon>Clostridium</taxon>
    </lineage>
</organism>
<gene>
    <name evidence="1" type="ORF">CLLU_00420</name>
</gene>
<protein>
    <submittedName>
        <fullName evidence="1">Uncharacterized protein</fullName>
    </submittedName>
</protein>
<dbReference type="AlphaFoldDB" id="A0A2T0BSK8"/>
<evidence type="ECO:0000313" key="2">
    <source>
        <dbReference type="Proteomes" id="UP000237798"/>
    </source>
</evidence>
<accession>A0A2T0BSK8</accession>
<reference evidence="1 2" key="1">
    <citation type="submission" date="2018-03" db="EMBL/GenBank/DDBJ databases">
        <title>Genome sequence of Clostridium luticellarii DSM 29923.</title>
        <authorList>
            <person name="Poehlein A."/>
            <person name="Daniel R."/>
        </authorList>
    </citation>
    <scope>NUCLEOTIDE SEQUENCE [LARGE SCALE GENOMIC DNA]</scope>
    <source>
        <strain evidence="1 2">DSM 29923</strain>
    </source>
</reference>
<name>A0A2T0BSK8_9CLOT</name>
<dbReference type="Proteomes" id="UP000237798">
    <property type="component" value="Unassembled WGS sequence"/>
</dbReference>
<dbReference type="EMBL" id="PVXP01000001">
    <property type="protein sequence ID" value="PRR86876.1"/>
    <property type="molecule type" value="Genomic_DNA"/>
</dbReference>